<sequence length="233" mass="26750">VKESSYLTLLGKFEHSDSWGFGDAFELLCFHTRILANAFDSGRDGFEKIDTALRDVWTTIEDSISDGKIRVKSGKLSALSAGPMFTENSNVVVIDKKSFLSWYRRDKQKIVQYLSYAGLEIHQEEFLDRLAKMEPLKTPHPKTNKAKKDRLREDYISSVAKKFKDKPDLQFPDFKNDYGLQKLIRLSGLPEDKYPKDSTLQGWIREARKKVKVKPKRGKPGKKINKLLLSPPP</sequence>
<accession>A0A382KXP8</accession>
<feature type="non-terminal residue" evidence="2">
    <location>
        <position position="1"/>
    </location>
</feature>
<protein>
    <submittedName>
        <fullName evidence="2">Uncharacterized protein</fullName>
    </submittedName>
</protein>
<evidence type="ECO:0000313" key="2">
    <source>
        <dbReference type="EMBL" id="SVC29554.1"/>
    </source>
</evidence>
<proteinExistence type="predicted"/>
<evidence type="ECO:0000256" key="1">
    <source>
        <dbReference type="SAM" id="MobiDB-lite"/>
    </source>
</evidence>
<reference evidence="2" key="1">
    <citation type="submission" date="2018-05" db="EMBL/GenBank/DDBJ databases">
        <authorList>
            <person name="Lanie J.A."/>
            <person name="Ng W.-L."/>
            <person name="Kazmierczak K.M."/>
            <person name="Andrzejewski T.M."/>
            <person name="Davidsen T.M."/>
            <person name="Wayne K.J."/>
            <person name="Tettelin H."/>
            <person name="Glass J.I."/>
            <person name="Rusch D."/>
            <person name="Podicherti R."/>
            <person name="Tsui H.-C.T."/>
            <person name="Winkler M.E."/>
        </authorList>
    </citation>
    <scope>NUCLEOTIDE SEQUENCE</scope>
</reference>
<organism evidence="2">
    <name type="scientific">marine metagenome</name>
    <dbReference type="NCBI Taxonomy" id="408172"/>
    <lineage>
        <taxon>unclassified sequences</taxon>
        <taxon>metagenomes</taxon>
        <taxon>ecological metagenomes</taxon>
    </lineage>
</organism>
<name>A0A382KXP8_9ZZZZ</name>
<feature type="compositionally biased region" description="Basic residues" evidence="1">
    <location>
        <begin position="210"/>
        <end position="225"/>
    </location>
</feature>
<feature type="region of interest" description="Disordered" evidence="1">
    <location>
        <begin position="210"/>
        <end position="233"/>
    </location>
</feature>
<dbReference type="AlphaFoldDB" id="A0A382KXP8"/>
<gene>
    <name evidence="2" type="ORF">METZ01_LOCUS282408</name>
</gene>
<dbReference type="EMBL" id="UINC01083650">
    <property type="protein sequence ID" value="SVC29554.1"/>
    <property type="molecule type" value="Genomic_DNA"/>
</dbReference>